<sequence length="167" mass="18959">MSAVLVPKGLVLDLDHINDIGENGGRIEKSKNKTFTYYQNPANIELDKETFSLDGGYENGIEENKSEASKIECKMNKHEAFSNYQATKRKINKFLKKDIEGERQNGENYNLNDLEKPDSIAVQANIVKRSIEIILDIGTTSGIKNLKHYHQHGIEIKKDEHEASKKL</sequence>
<evidence type="ECO:0000313" key="2">
    <source>
        <dbReference type="Proteomes" id="UP000439903"/>
    </source>
</evidence>
<gene>
    <name evidence="1" type="ORF">F8M41_010971</name>
</gene>
<dbReference type="EMBL" id="WTPW01000227">
    <property type="protein sequence ID" value="KAF0532773.1"/>
    <property type="molecule type" value="Genomic_DNA"/>
</dbReference>
<protein>
    <submittedName>
        <fullName evidence="1">Uncharacterized protein</fullName>
    </submittedName>
</protein>
<dbReference type="AlphaFoldDB" id="A0A8H4AUB2"/>
<reference evidence="1 2" key="1">
    <citation type="journal article" date="2019" name="Environ. Microbiol.">
        <title>At the nexus of three kingdoms: the genome of the mycorrhizal fungus Gigaspora margarita provides insights into plant, endobacterial and fungal interactions.</title>
        <authorList>
            <person name="Venice F."/>
            <person name="Ghignone S."/>
            <person name="Salvioli di Fossalunga A."/>
            <person name="Amselem J."/>
            <person name="Novero M."/>
            <person name="Xianan X."/>
            <person name="Sedzielewska Toro K."/>
            <person name="Morin E."/>
            <person name="Lipzen A."/>
            <person name="Grigoriev I.V."/>
            <person name="Henrissat B."/>
            <person name="Martin F.M."/>
            <person name="Bonfante P."/>
        </authorList>
    </citation>
    <scope>NUCLEOTIDE SEQUENCE [LARGE SCALE GENOMIC DNA]</scope>
    <source>
        <strain evidence="1 2">BEG34</strain>
    </source>
</reference>
<keyword evidence="2" id="KW-1185">Reference proteome</keyword>
<accession>A0A8H4AUB2</accession>
<name>A0A8H4AUB2_GIGMA</name>
<comment type="caution">
    <text evidence="1">The sequence shown here is derived from an EMBL/GenBank/DDBJ whole genome shotgun (WGS) entry which is preliminary data.</text>
</comment>
<evidence type="ECO:0000313" key="1">
    <source>
        <dbReference type="EMBL" id="KAF0532773.1"/>
    </source>
</evidence>
<proteinExistence type="predicted"/>
<organism evidence="1 2">
    <name type="scientific">Gigaspora margarita</name>
    <dbReference type="NCBI Taxonomy" id="4874"/>
    <lineage>
        <taxon>Eukaryota</taxon>
        <taxon>Fungi</taxon>
        <taxon>Fungi incertae sedis</taxon>
        <taxon>Mucoromycota</taxon>
        <taxon>Glomeromycotina</taxon>
        <taxon>Glomeromycetes</taxon>
        <taxon>Diversisporales</taxon>
        <taxon>Gigasporaceae</taxon>
        <taxon>Gigaspora</taxon>
    </lineage>
</organism>
<dbReference type="Proteomes" id="UP000439903">
    <property type="component" value="Unassembled WGS sequence"/>
</dbReference>